<proteinExistence type="inferred from homology"/>
<dbReference type="Gene3D" id="3.80.10.10">
    <property type="entry name" value="Ribonuclease Inhibitor"/>
    <property type="match status" value="1"/>
</dbReference>
<evidence type="ECO:0000256" key="2">
    <source>
        <dbReference type="ARBA" id="ARBA00009592"/>
    </source>
</evidence>
<evidence type="ECO:0000256" key="4">
    <source>
        <dbReference type="ARBA" id="ARBA00022614"/>
    </source>
</evidence>
<keyword evidence="7" id="KW-0677">Repeat</keyword>
<evidence type="ECO:0000256" key="7">
    <source>
        <dbReference type="ARBA" id="ARBA00022737"/>
    </source>
</evidence>
<dbReference type="PANTHER" id="PTHR48063:SF46">
    <property type="entry name" value="LEUCINE-RICH REPEAT-CONTAINING N-TERMINAL PLANT-TYPE DOMAIN-CONTAINING PROTEIN"/>
    <property type="match status" value="1"/>
</dbReference>
<organism evidence="13 14">
    <name type="scientific">Eruca vesicaria subsp. sativa</name>
    <name type="common">Garden rocket</name>
    <name type="synonym">Eruca sativa</name>
    <dbReference type="NCBI Taxonomy" id="29727"/>
    <lineage>
        <taxon>Eukaryota</taxon>
        <taxon>Viridiplantae</taxon>
        <taxon>Streptophyta</taxon>
        <taxon>Embryophyta</taxon>
        <taxon>Tracheophyta</taxon>
        <taxon>Spermatophyta</taxon>
        <taxon>Magnoliopsida</taxon>
        <taxon>eudicotyledons</taxon>
        <taxon>Gunneridae</taxon>
        <taxon>Pentapetalae</taxon>
        <taxon>rosids</taxon>
        <taxon>malvids</taxon>
        <taxon>Brassicales</taxon>
        <taxon>Brassicaceae</taxon>
        <taxon>Brassiceae</taxon>
        <taxon>Eruca</taxon>
    </lineage>
</organism>
<keyword evidence="9 12" id="KW-0472">Membrane</keyword>
<evidence type="ECO:0000256" key="9">
    <source>
        <dbReference type="ARBA" id="ARBA00023136"/>
    </source>
</evidence>
<evidence type="ECO:0000256" key="8">
    <source>
        <dbReference type="ARBA" id="ARBA00022989"/>
    </source>
</evidence>
<name>A0ABC8LCD0_ERUVS</name>
<dbReference type="PANTHER" id="PTHR48063">
    <property type="entry name" value="LRR RECEPTOR-LIKE KINASE"/>
    <property type="match status" value="1"/>
</dbReference>
<keyword evidence="8 12" id="KW-1133">Transmembrane helix</keyword>
<evidence type="ECO:0000256" key="5">
    <source>
        <dbReference type="ARBA" id="ARBA00022692"/>
    </source>
</evidence>
<comment type="subcellular location">
    <subcellularLocation>
        <location evidence="1">Cell membrane</location>
        <topology evidence="1">Single-pass type I membrane protein</topology>
    </subcellularLocation>
</comment>
<sequence length="255" mass="28437">MKGKVPAWLIKLKSLELMDLSQNRLVGSVPGWLGTLPNLFYIDLSDNLLTGELPKEFFHLKALMSQKTYEETEKNYLQLPLFVKPNNLTANLQYNNLYYVPPAIFIRRNNLTGSIPVEVGQLKALQILELLGNIFSGRIPDELSNLTNLERLDLSNNNLSGRIPSSLRQLHFLSYFNVANNTLEGPIPTGSQFDTFPKSYFEGNPLLCGGVLETSCTAPSPEPAEDDEFRKTLVIGIAIGYLIGFSSVILVCARQ</sequence>
<evidence type="ECO:0000313" key="14">
    <source>
        <dbReference type="Proteomes" id="UP001642260"/>
    </source>
</evidence>
<dbReference type="InterPro" id="IPR003591">
    <property type="entry name" value="Leu-rich_rpt_typical-subtyp"/>
</dbReference>
<dbReference type="Pfam" id="PF00560">
    <property type="entry name" value="LRR_1"/>
    <property type="match status" value="2"/>
</dbReference>
<evidence type="ECO:0000256" key="1">
    <source>
        <dbReference type="ARBA" id="ARBA00004251"/>
    </source>
</evidence>
<keyword evidence="11" id="KW-0325">Glycoprotein</keyword>
<dbReference type="Pfam" id="PF13855">
    <property type="entry name" value="LRR_8"/>
    <property type="match status" value="1"/>
</dbReference>
<evidence type="ECO:0000256" key="10">
    <source>
        <dbReference type="ARBA" id="ARBA00023170"/>
    </source>
</evidence>
<evidence type="ECO:0000256" key="3">
    <source>
        <dbReference type="ARBA" id="ARBA00022475"/>
    </source>
</evidence>
<dbReference type="EMBL" id="CAKOAT010508487">
    <property type="protein sequence ID" value="CAH8381186.1"/>
    <property type="molecule type" value="Genomic_DNA"/>
</dbReference>
<reference evidence="13 14" key="1">
    <citation type="submission" date="2022-03" db="EMBL/GenBank/DDBJ databases">
        <authorList>
            <person name="Macdonald S."/>
            <person name="Ahmed S."/>
            <person name="Newling K."/>
        </authorList>
    </citation>
    <scope>NUCLEOTIDE SEQUENCE [LARGE SCALE GENOMIC DNA]</scope>
</reference>
<dbReference type="FunFam" id="3.80.10.10:FF:000213">
    <property type="entry name" value="Tyrosine-sulfated glycopeptide receptor 1"/>
    <property type="match status" value="1"/>
</dbReference>
<keyword evidence="14" id="KW-1185">Reference proteome</keyword>
<dbReference type="PRINTS" id="PR00019">
    <property type="entry name" value="LEURICHRPT"/>
</dbReference>
<accession>A0ABC8LCD0</accession>
<keyword evidence="10" id="KW-0675">Receptor</keyword>
<dbReference type="AlphaFoldDB" id="A0ABC8LCD0"/>
<dbReference type="SMART" id="SM00369">
    <property type="entry name" value="LRR_TYP"/>
    <property type="match status" value="3"/>
</dbReference>
<evidence type="ECO:0000256" key="12">
    <source>
        <dbReference type="SAM" id="Phobius"/>
    </source>
</evidence>
<keyword evidence="5 12" id="KW-0812">Transmembrane</keyword>
<keyword evidence="3" id="KW-1003">Cell membrane</keyword>
<dbReference type="InterPro" id="IPR046956">
    <property type="entry name" value="RLP23-like"/>
</dbReference>
<dbReference type="PROSITE" id="PS51450">
    <property type="entry name" value="LRR"/>
    <property type="match status" value="1"/>
</dbReference>
<evidence type="ECO:0000256" key="11">
    <source>
        <dbReference type="ARBA" id="ARBA00023180"/>
    </source>
</evidence>
<evidence type="ECO:0000256" key="6">
    <source>
        <dbReference type="ARBA" id="ARBA00022729"/>
    </source>
</evidence>
<dbReference type="SUPFAM" id="SSF52058">
    <property type="entry name" value="L domain-like"/>
    <property type="match status" value="1"/>
</dbReference>
<dbReference type="GO" id="GO:0005886">
    <property type="term" value="C:plasma membrane"/>
    <property type="evidence" value="ECO:0007669"/>
    <property type="project" value="UniProtKB-SubCell"/>
</dbReference>
<keyword evidence="6" id="KW-0732">Signal</keyword>
<protein>
    <submittedName>
        <fullName evidence="13">Uncharacterized protein</fullName>
    </submittedName>
</protein>
<comment type="similarity">
    <text evidence="2">Belongs to the RLP family.</text>
</comment>
<dbReference type="InterPro" id="IPR032675">
    <property type="entry name" value="LRR_dom_sf"/>
</dbReference>
<dbReference type="InterPro" id="IPR001611">
    <property type="entry name" value="Leu-rich_rpt"/>
</dbReference>
<dbReference type="Proteomes" id="UP001642260">
    <property type="component" value="Unassembled WGS sequence"/>
</dbReference>
<feature type="transmembrane region" description="Helical" evidence="12">
    <location>
        <begin position="233"/>
        <end position="253"/>
    </location>
</feature>
<keyword evidence="4" id="KW-0433">Leucine-rich repeat</keyword>
<comment type="caution">
    <text evidence="13">The sequence shown here is derived from an EMBL/GenBank/DDBJ whole genome shotgun (WGS) entry which is preliminary data.</text>
</comment>
<gene>
    <name evidence="13" type="ORF">ERUC_LOCUS33669</name>
</gene>
<evidence type="ECO:0000313" key="13">
    <source>
        <dbReference type="EMBL" id="CAH8381186.1"/>
    </source>
</evidence>